<reference evidence="4" key="1">
    <citation type="journal article" date="2019" name="Int. J. Syst. Evol. Microbiol.">
        <title>The Global Catalogue of Microorganisms (GCM) 10K type strain sequencing project: providing services to taxonomists for standard genome sequencing and annotation.</title>
        <authorList>
            <consortium name="The Broad Institute Genomics Platform"/>
            <consortium name="The Broad Institute Genome Sequencing Center for Infectious Disease"/>
            <person name="Wu L."/>
            <person name="Ma J."/>
        </authorList>
    </citation>
    <scope>NUCLEOTIDE SEQUENCE [LARGE SCALE GENOMIC DNA]</scope>
    <source>
        <strain evidence="4">KCTC 42182</strain>
    </source>
</reference>
<evidence type="ECO:0000313" key="3">
    <source>
        <dbReference type="EMBL" id="MFC3675191.1"/>
    </source>
</evidence>
<accession>A0ABV7VCL7</accession>
<dbReference type="PANTHER" id="PTHR36302">
    <property type="entry name" value="BLR7088 PROTEIN"/>
    <property type="match status" value="1"/>
</dbReference>
<name>A0ABV7VCL7_9PROT</name>
<dbReference type="RefSeq" id="WP_379723292.1">
    <property type="nucleotide sequence ID" value="NZ_JBHRYJ010000001.1"/>
</dbReference>
<dbReference type="Proteomes" id="UP001595711">
    <property type="component" value="Unassembled WGS sequence"/>
</dbReference>
<feature type="domain" description="YncI copper-binding" evidence="2">
    <location>
        <begin position="26"/>
        <end position="171"/>
    </location>
</feature>
<feature type="signal peptide" evidence="1">
    <location>
        <begin position="1"/>
        <end position="25"/>
    </location>
</feature>
<dbReference type="InterPro" id="IPR058248">
    <property type="entry name" value="Lxx211020-like"/>
</dbReference>
<dbReference type="InterPro" id="IPR007410">
    <property type="entry name" value="LpqE-like"/>
</dbReference>
<organism evidence="3 4">
    <name type="scientific">Ferrovibrio xuzhouensis</name>
    <dbReference type="NCBI Taxonomy" id="1576914"/>
    <lineage>
        <taxon>Bacteria</taxon>
        <taxon>Pseudomonadati</taxon>
        <taxon>Pseudomonadota</taxon>
        <taxon>Alphaproteobacteria</taxon>
        <taxon>Rhodospirillales</taxon>
        <taxon>Rhodospirillaceae</taxon>
        <taxon>Ferrovibrio</taxon>
    </lineage>
</organism>
<dbReference type="InterPro" id="IPR038507">
    <property type="entry name" value="YcnI-like_sf"/>
</dbReference>
<feature type="chain" id="PRO_5045574951" evidence="1">
    <location>
        <begin position="26"/>
        <end position="336"/>
    </location>
</feature>
<dbReference type="CDD" id="cd08545">
    <property type="entry name" value="YcnI_like"/>
    <property type="match status" value="1"/>
</dbReference>
<proteinExistence type="predicted"/>
<gene>
    <name evidence="3" type="ORF">ACFOOQ_06535</name>
</gene>
<evidence type="ECO:0000259" key="2">
    <source>
        <dbReference type="Pfam" id="PF07987"/>
    </source>
</evidence>
<keyword evidence="4" id="KW-1185">Reference proteome</keyword>
<protein>
    <submittedName>
        <fullName evidence="3">Copper chaperone PCu(A)C</fullName>
    </submittedName>
</protein>
<keyword evidence="1" id="KW-0732">Signal</keyword>
<dbReference type="SUPFAM" id="SSF110087">
    <property type="entry name" value="DR1885-like metal-binding protein"/>
    <property type="match status" value="1"/>
</dbReference>
<dbReference type="EMBL" id="JBHRYJ010000001">
    <property type="protein sequence ID" value="MFC3675191.1"/>
    <property type="molecule type" value="Genomic_DNA"/>
</dbReference>
<dbReference type="Pfam" id="PF04314">
    <property type="entry name" value="PCuAC"/>
    <property type="match status" value="1"/>
</dbReference>
<dbReference type="Pfam" id="PF07987">
    <property type="entry name" value="DUF1775"/>
    <property type="match status" value="1"/>
</dbReference>
<comment type="caution">
    <text evidence="3">The sequence shown here is derived from an EMBL/GenBank/DDBJ whole genome shotgun (WGS) entry which is preliminary data.</text>
</comment>
<sequence length="336" mass="35188">MTRAFLAGTALATLFATTAIPAAFAHIVADPALAQPGSYFRTALRVGHGCDGQPTTGIRVRFPAGIVSAMPQAKTGWQIGIERKKLDKPVAGAHGKMADSEIAAISWSRGILPSDQFDEFGLVVMIPQTPGAKLWLPVEQTCTESKVNWDQIPAAGQSPHALAHPAALIQVADSSGMPMQMAMDHSKMDHGAMNPDAATAKPVASVGDIAIAAPFARATPVKVGGAFMLLKNSGKTDDKLIKAASPVAEHVELHEHVMDGNAMRMRPVDGVPLPAGGMAELQPGGYHIMLIGLKHPLKQGEHFPLTLTFEKAGTVTIDVPVMSPGATSAMPMGKTP</sequence>
<evidence type="ECO:0000313" key="4">
    <source>
        <dbReference type="Proteomes" id="UP001595711"/>
    </source>
</evidence>
<dbReference type="Gene3D" id="2.60.40.1890">
    <property type="entry name" value="PCu(A)C copper chaperone"/>
    <property type="match status" value="1"/>
</dbReference>
<evidence type="ECO:0000256" key="1">
    <source>
        <dbReference type="SAM" id="SignalP"/>
    </source>
</evidence>
<dbReference type="InterPro" id="IPR036182">
    <property type="entry name" value="PCuAC_sf"/>
</dbReference>
<dbReference type="Gene3D" id="2.60.40.2230">
    <property type="entry name" value="Uncharacterised protein YcnI-like PF07987, DUF1775"/>
    <property type="match status" value="1"/>
</dbReference>
<dbReference type="InterPro" id="IPR012533">
    <property type="entry name" value="YcnI-copper_dom"/>
</dbReference>
<dbReference type="PANTHER" id="PTHR36302:SF1">
    <property type="entry name" value="COPPER CHAPERONE PCU(A)C"/>
    <property type="match status" value="1"/>
</dbReference>